<dbReference type="InterPro" id="IPR002876">
    <property type="entry name" value="Transcrip_reg_TACO1-like"/>
</dbReference>
<dbReference type="Pfam" id="PF20772">
    <property type="entry name" value="TACO1_YebC_N"/>
    <property type="match status" value="1"/>
</dbReference>
<gene>
    <name evidence="7" type="ORF">COT88_00670</name>
</gene>
<feature type="domain" description="TACO1/YebC-like N-terminal" evidence="6">
    <location>
        <begin position="5"/>
        <end position="74"/>
    </location>
</feature>
<dbReference type="InterPro" id="IPR048300">
    <property type="entry name" value="TACO1_YebC-like_2nd/3rd_dom"/>
</dbReference>
<keyword evidence="2" id="KW-0805">Transcription regulation</keyword>
<dbReference type="GO" id="GO:0005737">
    <property type="term" value="C:cytoplasm"/>
    <property type="evidence" value="ECO:0007669"/>
    <property type="project" value="UniProtKB-ARBA"/>
</dbReference>
<dbReference type="Gene3D" id="3.30.70.980">
    <property type="match status" value="1"/>
</dbReference>
<evidence type="ECO:0000256" key="3">
    <source>
        <dbReference type="ARBA" id="ARBA00023163"/>
    </source>
</evidence>
<feature type="compositionally biased region" description="Basic residues" evidence="4">
    <location>
        <begin position="1"/>
        <end position="15"/>
    </location>
</feature>
<sequence>MSGHSKWKKIKHKKGKADQDRGKLFSKLANMITIAARENSDPDFNPTLRSAIDRAKKQNLPLLNIERAVNRAAESDDLEGVLFEAYGPDGVGLIIEAATDNTNRTVAEVRKVLKDHNAKIGDPGSLMWAFEPRDGEYFPKFPMDVSGETRGKIESLIEGLEDLDDVGNIYTQMKIE</sequence>
<evidence type="ECO:0000256" key="4">
    <source>
        <dbReference type="SAM" id="MobiDB-lite"/>
    </source>
</evidence>
<evidence type="ECO:0008006" key="9">
    <source>
        <dbReference type="Google" id="ProtNLM"/>
    </source>
</evidence>
<comment type="similarity">
    <text evidence="1">Belongs to the TACO1 family.</text>
</comment>
<dbReference type="PANTHER" id="PTHR12532:SF0">
    <property type="entry name" value="TRANSLATIONAL ACTIVATOR OF CYTOCHROME C OXIDASE 1"/>
    <property type="match status" value="1"/>
</dbReference>
<feature type="domain" description="TACO1/YebC-like second and third" evidence="5">
    <location>
        <begin position="79"/>
        <end position="131"/>
    </location>
</feature>
<keyword evidence="3" id="KW-0804">Transcription</keyword>
<evidence type="ECO:0000313" key="8">
    <source>
        <dbReference type="Proteomes" id="UP000230776"/>
    </source>
</evidence>
<evidence type="ECO:0000259" key="5">
    <source>
        <dbReference type="Pfam" id="PF01709"/>
    </source>
</evidence>
<dbReference type="InterPro" id="IPR017856">
    <property type="entry name" value="Integrase-like_N"/>
</dbReference>
<dbReference type="EMBL" id="PFAG01000009">
    <property type="protein sequence ID" value="PIR98601.1"/>
    <property type="molecule type" value="Genomic_DNA"/>
</dbReference>
<dbReference type="Gene3D" id="1.10.10.200">
    <property type="match status" value="1"/>
</dbReference>
<evidence type="ECO:0000256" key="1">
    <source>
        <dbReference type="ARBA" id="ARBA00008724"/>
    </source>
</evidence>
<evidence type="ECO:0000259" key="6">
    <source>
        <dbReference type="Pfam" id="PF20772"/>
    </source>
</evidence>
<evidence type="ECO:0000313" key="7">
    <source>
        <dbReference type="EMBL" id="PIR98601.1"/>
    </source>
</evidence>
<name>A0A2H0VHP2_9BACT</name>
<dbReference type="FunFam" id="1.10.10.200:FF:000002">
    <property type="entry name" value="Probable transcriptional regulatory protein CLM62_37755"/>
    <property type="match status" value="1"/>
</dbReference>
<dbReference type="SUPFAM" id="SSF75625">
    <property type="entry name" value="YebC-like"/>
    <property type="match status" value="1"/>
</dbReference>
<accession>A0A2H0VHP2</accession>
<organism evidence="7 8">
    <name type="scientific">Candidatus Colwellbacteria bacterium CG10_big_fil_rev_8_21_14_0_10_41_28</name>
    <dbReference type="NCBI Taxonomy" id="1974539"/>
    <lineage>
        <taxon>Bacteria</taxon>
        <taxon>Candidatus Colwelliibacteriota</taxon>
    </lineage>
</organism>
<protein>
    <recommendedName>
        <fullName evidence="9">YebC/PmpR family DNA-binding transcriptional regulator</fullName>
    </recommendedName>
</protein>
<dbReference type="Pfam" id="PF01709">
    <property type="entry name" value="Transcrip_reg"/>
    <property type="match status" value="1"/>
</dbReference>
<dbReference type="InterPro" id="IPR026564">
    <property type="entry name" value="Transcrip_reg_TACO1-like_dom3"/>
</dbReference>
<evidence type="ECO:0000256" key="2">
    <source>
        <dbReference type="ARBA" id="ARBA00023015"/>
    </source>
</evidence>
<dbReference type="AlphaFoldDB" id="A0A2H0VHP2"/>
<comment type="caution">
    <text evidence="7">The sequence shown here is derived from an EMBL/GenBank/DDBJ whole genome shotgun (WGS) entry which is preliminary data.</text>
</comment>
<proteinExistence type="inferred from homology"/>
<feature type="region of interest" description="Disordered" evidence="4">
    <location>
        <begin position="1"/>
        <end position="21"/>
    </location>
</feature>
<reference evidence="8" key="1">
    <citation type="submission" date="2017-09" db="EMBL/GenBank/DDBJ databases">
        <title>Depth-based differentiation of microbial function through sediment-hosted aquifers and enrichment of novel symbionts in the deep terrestrial subsurface.</title>
        <authorList>
            <person name="Probst A.J."/>
            <person name="Ladd B."/>
            <person name="Jarett J.K."/>
            <person name="Geller-Mcgrath D.E."/>
            <person name="Sieber C.M.K."/>
            <person name="Emerson J.B."/>
            <person name="Anantharaman K."/>
            <person name="Thomas B.C."/>
            <person name="Malmstrom R."/>
            <person name="Stieglmeier M."/>
            <person name="Klingl A."/>
            <person name="Woyke T."/>
            <person name="Ryan C.M."/>
            <person name="Banfield J.F."/>
        </authorList>
    </citation>
    <scope>NUCLEOTIDE SEQUENCE [LARGE SCALE GENOMIC DNA]</scope>
</reference>
<dbReference type="PANTHER" id="PTHR12532">
    <property type="entry name" value="TRANSLATIONAL ACTIVATOR OF CYTOCHROME C OXIDASE 1"/>
    <property type="match status" value="1"/>
</dbReference>
<dbReference type="Proteomes" id="UP000230776">
    <property type="component" value="Unassembled WGS sequence"/>
</dbReference>
<dbReference type="InterPro" id="IPR029072">
    <property type="entry name" value="YebC-like"/>
</dbReference>
<dbReference type="InterPro" id="IPR049083">
    <property type="entry name" value="TACO1_YebC_N"/>
</dbReference>